<protein>
    <submittedName>
        <fullName evidence="1">Uncharacterized protein</fullName>
    </submittedName>
</protein>
<proteinExistence type="predicted"/>
<evidence type="ECO:0000313" key="2">
    <source>
        <dbReference type="Proteomes" id="UP000012043"/>
    </source>
</evidence>
<keyword evidence="2" id="KW-1185">Reference proteome</keyword>
<evidence type="ECO:0000313" key="1">
    <source>
        <dbReference type="EMBL" id="EJI85392.1"/>
    </source>
</evidence>
<gene>
    <name evidence="1" type="ORF">AEST_17310</name>
</gene>
<organism evidence="1 2">
    <name type="scientific">Alishewanella aestuarii B11</name>
    <dbReference type="NCBI Taxonomy" id="1197174"/>
    <lineage>
        <taxon>Bacteria</taxon>
        <taxon>Pseudomonadati</taxon>
        <taxon>Pseudomonadota</taxon>
        <taxon>Gammaproteobacteria</taxon>
        <taxon>Alteromonadales</taxon>
        <taxon>Alteromonadaceae</taxon>
        <taxon>Alishewanella</taxon>
    </lineage>
</organism>
<sequence>MGIPVISVAALSRNGFSASLATTPGLSTQTSHQSLLLIIL</sequence>
<dbReference type="PATRIC" id="fig|1197174.4.peg.1692"/>
<accession>J2IE20</accession>
<dbReference type="Proteomes" id="UP000012043">
    <property type="component" value="Unassembled WGS sequence"/>
</dbReference>
<comment type="caution">
    <text evidence="1">The sequence shown here is derived from an EMBL/GenBank/DDBJ whole genome shotgun (WGS) entry which is preliminary data.</text>
</comment>
<reference evidence="1 2" key="1">
    <citation type="journal article" date="2012" name="J. Bacteriol.">
        <title>Genome Sequence of Pectin-Degrading Alishewanella aestuarii Strain B11T, Isolated from Tidal Flat Sediment.</title>
        <authorList>
            <person name="Jung J."/>
            <person name="Choi S."/>
            <person name="Chun J."/>
            <person name="Park W."/>
        </authorList>
    </citation>
    <scope>NUCLEOTIDE SEQUENCE [LARGE SCALE GENOMIC DNA]</scope>
    <source>
        <strain evidence="1 2">B11</strain>
    </source>
</reference>
<dbReference type="EMBL" id="ALAB01000024">
    <property type="protein sequence ID" value="EJI85392.1"/>
    <property type="molecule type" value="Genomic_DNA"/>
</dbReference>
<name>J2IE20_9ALTE</name>
<dbReference type="AlphaFoldDB" id="J2IE20"/>